<keyword evidence="8" id="KW-1003">Cell membrane</keyword>
<keyword evidence="5 8" id="KW-0067">ATP-binding</keyword>
<evidence type="ECO:0000256" key="1">
    <source>
        <dbReference type="ARBA" id="ARBA00005417"/>
    </source>
</evidence>
<proteinExistence type="inferred from homology"/>
<dbReference type="PROSITE" id="PS50893">
    <property type="entry name" value="ABC_TRANSPORTER_2"/>
    <property type="match status" value="1"/>
</dbReference>
<keyword evidence="6 7" id="KW-0129">CBS domain</keyword>
<evidence type="ECO:0000256" key="7">
    <source>
        <dbReference type="PROSITE-ProRule" id="PRU00703"/>
    </source>
</evidence>
<dbReference type="PROSITE" id="PS51371">
    <property type="entry name" value="CBS"/>
    <property type="match status" value="2"/>
</dbReference>
<feature type="domain" description="CBS" evidence="10">
    <location>
        <begin position="314"/>
        <end position="371"/>
    </location>
</feature>
<reference evidence="11 12" key="1">
    <citation type="submission" date="2016-10" db="EMBL/GenBank/DDBJ databases">
        <authorList>
            <person name="de Groot N.N."/>
        </authorList>
    </citation>
    <scope>NUCLEOTIDE SEQUENCE [LARGE SCALE GENOMIC DNA]</scope>
    <source>
        <strain evidence="11 12">DSM 12271</strain>
    </source>
</reference>
<keyword evidence="8" id="KW-0472">Membrane</keyword>
<dbReference type="FunFam" id="3.40.50.300:FF:000425">
    <property type="entry name" value="Probable ABC transporter, ATP-binding subunit"/>
    <property type="match status" value="1"/>
</dbReference>
<dbReference type="InterPro" id="IPR000644">
    <property type="entry name" value="CBS_dom"/>
</dbReference>
<comment type="subunit">
    <text evidence="8">The complex is probably composed of two ATP-binding proteins, two transmembrane proteins and a solute-binding protein.</text>
</comment>
<keyword evidence="12" id="KW-1185">Reference proteome</keyword>
<dbReference type="GO" id="GO:0005524">
    <property type="term" value="F:ATP binding"/>
    <property type="evidence" value="ECO:0007669"/>
    <property type="project" value="UniProtKB-UniRule"/>
</dbReference>
<evidence type="ECO:0000256" key="2">
    <source>
        <dbReference type="ARBA" id="ARBA00022448"/>
    </source>
</evidence>
<keyword evidence="2 8" id="KW-0813">Transport</keyword>
<keyword evidence="3" id="KW-0677">Repeat</keyword>
<comment type="similarity">
    <text evidence="1 8">Belongs to the ABC transporter superfamily.</text>
</comment>
<organism evidence="11 12">
    <name type="scientific">Clostridium frigidicarnis</name>
    <dbReference type="NCBI Taxonomy" id="84698"/>
    <lineage>
        <taxon>Bacteria</taxon>
        <taxon>Bacillati</taxon>
        <taxon>Bacillota</taxon>
        <taxon>Clostridia</taxon>
        <taxon>Eubacteriales</taxon>
        <taxon>Clostridiaceae</taxon>
        <taxon>Clostridium</taxon>
    </lineage>
</organism>
<dbReference type="SUPFAM" id="SSF54631">
    <property type="entry name" value="CBS-domain pair"/>
    <property type="match status" value="1"/>
</dbReference>
<accession>A0A1I0XRD5</accession>
<feature type="domain" description="CBS" evidence="10">
    <location>
        <begin position="254"/>
        <end position="310"/>
    </location>
</feature>
<dbReference type="SMART" id="SM00382">
    <property type="entry name" value="AAA"/>
    <property type="match status" value="1"/>
</dbReference>
<dbReference type="RefSeq" id="WP_090040288.1">
    <property type="nucleotide sequence ID" value="NZ_FOKI01000009.1"/>
</dbReference>
<dbReference type="Gene3D" id="3.40.50.300">
    <property type="entry name" value="P-loop containing nucleotide triphosphate hydrolases"/>
    <property type="match status" value="1"/>
</dbReference>
<dbReference type="OrthoDB" id="9802264at2"/>
<dbReference type="PANTHER" id="PTHR43117">
    <property type="entry name" value="OSMOPROTECTANT IMPORT ATP-BINDING PROTEIN OSMV"/>
    <property type="match status" value="1"/>
</dbReference>
<keyword evidence="4 8" id="KW-0547">Nucleotide-binding</keyword>
<dbReference type="InterPro" id="IPR017871">
    <property type="entry name" value="ABC_transporter-like_CS"/>
</dbReference>
<evidence type="ECO:0000256" key="4">
    <source>
        <dbReference type="ARBA" id="ARBA00022741"/>
    </source>
</evidence>
<protein>
    <recommendedName>
        <fullName evidence="8">Quaternary amine transport ATP-binding protein</fullName>
        <ecNumber evidence="8">7.6.2.9</ecNumber>
    </recommendedName>
</protein>
<feature type="domain" description="ABC transporter" evidence="9">
    <location>
        <begin position="2"/>
        <end position="236"/>
    </location>
</feature>
<dbReference type="Pfam" id="PF00571">
    <property type="entry name" value="CBS"/>
    <property type="match status" value="2"/>
</dbReference>
<dbReference type="Proteomes" id="UP000198619">
    <property type="component" value="Unassembled WGS sequence"/>
</dbReference>
<dbReference type="EMBL" id="FOKI01000009">
    <property type="protein sequence ID" value="SFB03474.1"/>
    <property type="molecule type" value="Genomic_DNA"/>
</dbReference>
<dbReference type="SMART" id="SM00116">
    <property type="entry name" value="CBS"/>
    <property type="match status" value="2"/>
</dbReference>
<evidence type="ECO:0000259" key="10">
    <source>
        <dbReference type="PROSITE" id="PS51371"/>
    </source>
</evidence>
<dbReference type="Pfam" id="PF00005">
    <property type="entry name" value="ABC_tran"/>
    <property type="match status" value="1"/>
</dbReference>
<dbReference type="CDD" id="cd04583">
    <property type="entry name" value="CBS_pair_ABC_OpuCA_assoc"/>
    <property type="match status" value="1"/>
</dbReference>
<dbReference type="GO" id="GO:0006865">
    <property type="term" value="P:amino acid transport"/>
    <property type="evidence" value="ECO:0007669"/>
    <property type="project" value="UniProtKB-UniRule"/>
</dbReference>
<dbReference type="AlphaFoldDB" id="A0A1I0XRD5"/>
<sequence length="377" mass="42094">MIEFKNVTKKIGSKTILKDINLKIEKGNLIVLIGSSGCGKTTTLKMINKLISPTSGEIYINSKPISKENTINLRRSIGYVIQSTGLFPHMTIRENISLIPKLKNESSEDINKKTYDLLNMVGLSPEEYLDKYPSQLSGGQQQRVGVARAFATDAEIILMDEPFSALDPITRASLQEELFSLQQELAKTIIFVTHDMNEAIKLADKICIMDNGAIAQYDTPENILRNPVNDFVVDFIGTNRIWANPEFIKASDIMINTPICVSPSRTILQAIEIMRSHKVDSLLVTDKSNTLIGLVTLKDIRRSLDKETKLSAIMENKVLTVLEDDNIVKILELINEFSFGYVPVVTKNNKLAGLVTRSSLISVLSEQFLDTEVQDND</sequence>
<dbReference type="PANTHER" id="PTHR43117:SF4">
    <property type="entry name" value="OSMOPROTECTANT IMPORT ATP-BINDING PROTEIN OSMV"/>
    <property type="match status" value="1"/>
</dbReference>
<evidence type="ECO:0000313" key="11">
    <source>
        <dbReference type="EMBL" id="SFB03474.1"/>
    </source>
</evidence>
<dbReference type="EC" id="7.6.2.9" evidence="8"/>
<name>A0A1I0XRD5_9CLOT</name>
<dbReference type="InterPro" id="IPR003439">
    <property type="entry name" value="ABC_transporter-like_ATP-bd"/>
</dbReference>
<dbReference type="InterPro" id="IPR003593">
    <property type="entry name" value="AAA+_ATPase"/>
</dbReference>
<dbReference type="SUPFAM" id="SSF52540">
    <property type="entry name" value="P-loop containing nucleoside triphosphate hydrolases"/>
    <property type="match status" value="1"/>
</dbReference>
<dbReference type="GO" id="GO:0015418">
    <property type="term" value="F:ABC-type quaternary ammonium compound transporting activity"/>
    <property type="evidence" value="ECO:0007669"/>
    <property type="project" value="UniProtKB-EC"/>
</dbReference>
<comment type="subcellular location">
    <subcellularLocation>
        <location evidence="8">Cell inner membrane</location>
        <topology evidence="8">Peripheral membrane protein</topology>
    </subcellularLocation>
</comment>
<dbReference type="GO" id="GO:0016887">
    <property type="term" value="F:ATP hydrolysis activity"/>
    <property type="evidence" value="ECO:0007669"/>
    <property type="project" value="UniProtKB-UniRule"/>
</dbReference>
<evidence type="ECO:0000256" key="3">
    <source>
        <dbReference type="ARBA" id="ARBA00022737"/>
    </source>
</evidence>
<dbReference type="InterPro" id="IPR046342">
    <property type="entry name" value="CBS_dom_sf"/>
</dbReference>
<evidence type="ECO:0000259" key="9">
    <source>
        <dbReference type="PROSITE" id="PS50893"/>
    </source>
</evidence>
<gene>
    <name evidence="11" type="ORF">SAMN04488528_1009103</name>
</gene>
<dbReference type="Gene3D" id="3.10.580.10">
    <property type="entry name" value="CBS-domain"/>
    <property type="match status" value="1"/>
</dbReference>
<dbReference type="GO" id="GO:0005886">
    <property type="term" value="C:plasma membrane"/>
    <property type="evidence" value="ECO:0007669"/>
    <property type="project" value="UniProtKB-SubCell"/>
</dbReference>
<evidence type="ECO:0000256" key="6">
    <source>
        <dbReference type="ARBA" id="ARBA00023122"/>
    </source>
</evidence>
<dbReference type="NCBIfam" id="TIGR01186">
    <property type="entry name" value="proV"/>
    <property type="match status" value="1"/>
</dbReference>
<evidence type="ECO:0000256" key="5">
    <source>
        <dbReference type="ARBA" id="ARBA00022840"/>
    </source>
</evidence>
<dbReference type="GO" id="GO:0031460">
    <property type="term" value="P:glycine betaine transport"/>
    <property type="evidence" value="ECO:0007669"/>
    <property type="project" value="InterPro"/>
</dbReference>
<dbReference type="STRING" id="84698.SAMN04488528_1009103"/>
<dbReference type="PROSITE" id="PS00211">
    <property type="entry name" value="ABC_TRANSPORTER_1"/>
    <property type="match status" value="1"/>
</dbReference>
<evidence type="ECO:0000256" key="8">
    <source>
        <dbReference type="RuleBase" id="RU369116"/>
    </source>
</evidence>
<dbReference type="InterPro" id="IPR027417">
    <property type="entry name" value="P-loop_NTPase"/>
</dbReference>
<dbReference type="InterPro" id="IPR005892">
    <property type="entry name" value="Gly-betaine_transp_ATP-bd"/>
</dbReference>
<evidence type="ECO:0000313" key="12">
    <source>
        <dbReference type="Proteomes" id="UP000198619"/>
    </source>
</evidence>
<keyword evidence="8" id="KW-0997">Cell inner membrane</keyword>
<comment type="catalytic activity">
    <reaction evidence="8">
        <text>a quaternary ammonium(out) + ATP + H2O = a quaternary ammonium(in) + ADP + phosphate + H(+)</text>
        <dbReference type="Rhea" id="RHEA:11036"/>
        <dbReference type="ChEBI" id="CHEBI:15377"/>
        <dbReference type="ChEBI" id="CHEBI:15378"/>
        <dbReference type="ChEBI" id="CHEBI:30616"/>
        <dbReference type="ChEBI" id="CHEBI:35267"/>
        <dbReference type="ChEBI" id="CHEBI:43474"/>
        <dbReference type="ChEBI" id="CHEBI:456216"/>
    </reaction>
</comment>